<dbReference type="Proteomes" id="UP000828390">
    <property type="component" value="Unassembled WGS sequence"/>
</dbReference>
<dbReference type="EMBL" id="JAIWYP010000012">
    <property type="protein sequence ID" value="KAH3728407.1"/>
    <property type="molecule type" value="Genomic_DNA"/>
</dbReference>
<accession>A0A9D4CPR1</accession>
<protein>
    <submittedName>
        <fullName evidence="1">Uncharacterized protein</fullName>
    </submittedName>
</protein>
<sequence length="129" mass="14802">MYKKTVLWLCPALLTFGLVVWGLWYTAYPYITTRPTALLTEINSLNETGTLNDRSPTHIRTNGIRVHRSILSHRSIILIKAYMRTGSTLTGSCLRESERSFNVFEPLHNIAQVFTDAEKNTFDSVIRIR</sequence>
<proteinExistence type="predicted"/>
<gene>
    <name evidence="1" type="ORF">DPMN_054363</name>
</gene>
<organism evidence="1 2">
    <name type="scientific">Dreissena polymorpha</name>
    <name type="common">Zebra mussel</name>
    <name type="synonym">Mytilus polymorpha</name>
    <dbReference type="NCBI Taxonomy" id="45954"/>
    <lineage>
        <taxon>Eukaryota</taxon>
        <taxon>Metazoa</taxon>
        <taxon>Spiralia</taxon>
        <taxon>Lophotrochozoa</taxon>
        <taxon>Mollusca</taxon>
        <taxon>Bivalvia</taxon>
        <taxon>Autobranchia</taxon>
        <taxon>Heteroconchia</taxon>
        <taxon>Euheterodonta</taxon>
        <taxon>Imparidentia</taxon>
        <taxon>Neoheterodontei</taxon>
        <taxon>Myida</taxon>
        <taxon>Dreissenoidea</taxon>
        <taxon>Dreissenidae</taxon>
        <taxon>Dreissena</taxon>
    </lineage>
</organism>
<reference evidence="1" key="1">
    <citation type="journal article" date="2019" name="bioRxiv">
        <title>The Genome of the Zebra Mussel, Dreissena polymorpha: A Resource for Invasive Species Research.</title>
        <authorList>
            <person name="McCartney M.A."/>
            <person name="Auch B."/>
            <person name="Kono T."/>
            <person name="Mallez S."/>
            <person name="Zhang Y."/>
            <person name="Obille A."/>
            <person name="Becker A."/>
            <person name="Abrahante J.E."/>
            <person name="Garbe J."/>
            <person name="Badalamenti J.P."/>
            <person name="Herman A."/>
            <person name="Mangelson H."/>
            <person name="Liachko I."/>
            <person name="Sullivan S."/>
            <person name="Sone E.D."/>
            <person name="Koren S."/>
            <person name="Silverstein K.A.T."/>
            <person name="Beckman K.B."/>
            <person name="Gohl D.M."/>
        </authorList>
    </citation>
    <scope>NUCLEOTIDE SEQUENCE</scope>
    <source>
        <strain evidence="1">Duluth1</strain>
        <tissue evidence="1">Whole animal</tissue>
    </source>
</reference>
<reference evidence="1" key="2">
    <citation type="submission" date="2020-11" db="EMBL/GenBank/DDBJ databases">
        <authorList>
            <person name="McCartney M.A."/>
            <person name="Auch B."/>
            <person name="Kono T."/>
            <person name="Mallez S."/>
            <person name="Becker A."/>
            <person name="Gohl D.M."/>
            <person name="Silverstein K.A.T."/>
            <person name="Koren S."/>
            <person name="Bechman K.B."/>
            <person name="Herman A."/>
            <person name="Abrahante J.E."/>
            <person name="Garbe J."/>
        </authorList>
    </citation>
    <scope>NUCLEOTIDE SEQUENCE</scope>
    <source>
        <strain evidence="1">Duluth1</strain>
        <tissue evidence="1">Whole animal</tissue>
    </source>
</reference>
<evidence type="ECO:0000313" key="1">
    <source>
        <dbReference type="EMBL" id="KAH3728407.1"/>
    </source>
</evidence>
<name>A0A9D4CPR1_DREPO</name>
<dbReference type="AlphaFoldDB" id="A0A9D4CPR1"/>
<comment type="caution">
    <text evidence="1">The sequence shown here is derived from an EMBL/GenBank/DDBJ whole genome shotgun (WGS) entry which is preliminary data.</text>
</comment>
<keyword evidence="2" id="KW-1185">Reference proteome</keyword>
<evidence type="ECO:0000313" key="2">
    <source>
        <dbReference type="Proteomes" id="UP000828390"/>
    </source>
</evidence>